<proteinExistence type="predicted"/>
<organism evidence="1 2">
    <name type="scientific">Methylopila musalis</name>
    <dbReference type="NCBI Taxonomy" id="1134781"/>
    <lineage>
        <taxon>Bacteria</taxon>
        <taxon>Pseudomonadati</taxon>
        <taxon>Pseudomonadota</taxon>
        <taxon>Alphaproteobacteria</taxon>
        <taxon>Hyphomicrobiales</taxon>
        <taxon>Methylopilaceae</taxon>
        <taxon>Methylopila</taxon>
    </lineage>
</organism>
<comment type="caution">
    <text evidence="1">The sequence shown here is derived from an EMBL/GenBank/DDBJ whole genome shotgun (WGS) entry which is preliminary data.</text>
</comment>
<dbReference type="RefSeq" id="WP_378775064.1">
    <property type="nucleotide sequence ID" value="NZ_JBHTMX010000044.1"/>
</dbReference>
<dbReference type="InterPro" id="IPR009394">
    <property type="entry name" value="MmcB-like"/>
</dbReference>
<dbReference type="Pfam" id="PF06319">
    <property type="entry name" value="MmcB-like"/>
    <property type="match status" value="1"/>
</dbReference>
<name>A0ABW3Z768_9HYPH</name>
<evidence type="ECO:0000313" key="1">
    <source>
        <dbReference type="EMBL" id="MFD1331833.1"/>
    </source>
</evidence>
<sequence>MENIGSIAAERNAGLDEIDLVREARRPSLSGVAALIARGVCRHFREAGLSCLLETPLRSGRRADVMALGRNGEVVIVEIKSGPQDFRADRKWPEYRAFCDRFYFAVGGGFPKDLIPDDVGLIGADGYGAAVLREAPVHPLAGARRKAVTLRFARLSAARLQALSDPPVVAGL</sequence>
<accession>A0ABW3Z768</accession>
<reference evidence="2" key="1">
    <citation type="journal article" date="2019" name="Int. J. Syst. Evol. Microbiol.">
        <title>The Global Catalogue of Microorganisms (GCM) 10K type strain sequencing project: providing services to taxonomists for standard genome sequencing and annotation.</title>
        <authorList>
            <consortium name="The Broad Institute Genomics Platform"/>
            <consortium name="The Broad Institute Genome Sequencing Center for Infectious Disease"/>
            <person name="Wu L."/>
            <person name="Ma J."/>
        </authorList>
    </citation>
    <scope>NUCLEOTIDE SEQUENCE [LARGE SCALE GENOMIC DNA]</scope>
    <source>
        <strain evidence="2">CCUG 61696</strain>
    </source>
</reference>
<protein>
    <submittedName>
        <fullName evidence="1">MmcB family DNA repair protein</fullName>
    </submittedName>
</protein>
<dbReference type="EMBL" id="JBHTMX010000044">
    <property type="protein sequence ID" value="MFD1331833.1"/>
    <property type="molecule type" value="Genomic_DNA"/>
</dbReference>
<gene>
    <name evidence="1" type="ORF">ACFQ4O_07440</name>
</gene>
<keyword evidence="2" id="KW-1185">Reference proteome</keyword>
<evidence type="ECO:0000313" key="2">
    <source>
        <dbReference type="Proteomes" id="UP001597171"/>
    </source>
</evidence>
<dbReference type="Proteomes" id="UP001597171">
    <property type="component" value="Unassembled WGS sequence"/>
</dbReference>